<dbReference type="OrthoDB" id="5290459at2"/>
<dbReference type="AlphaFoldDB" id="A0A1L3ZW23"/>
<dbReference type="KEGG" id="sphj:BSL82_11310"/>
<evidence type="ECO:0000259" key="1">
    <source>
        <dbReference type="Pfam" id="PF07883"/>
    </source>
</evidence>
<dbReference type="InterPro" id="IPR013096">
    <property type="entry name" value="Cupin_2"/>
</dbReference>
<dbReference type="InterPro" id="IPR014710">
    <property type="entry name" value="RmlC-like_jellyroll"/>
</dbReference>
<keyword evidence="3" id="KW-1185">Reference proteome</keyword>
<dbReference type="Pfam" id="PF07883">
    <property type="entry name" value="Cupin_2"/>
    <property type="match status" value="1"/>
</dbReference>
<name>A0A1L3ZW23_9SPHN</name>
<dbReference type="RefSeq" id="WP_072597623.1">
    <property type="nucleotide sequence ID" value="NZ_CP018221.1"/>
</dbReference>
<dbReference type="Gene3D" id="2.60.120.10">
    <property type="entry name" value="Jelly Rolls"/>
    <property type="match status" value="1"/>
</dbReference>
<proteinExistence type="predicted"/>
<dbReference type="STRING" id="1921510.BSL82_11310"/>
<organism evidence="2 3">
    <name type="scientific">Tardibacter chloracetimidivorans</name>
    <dbReference type="NCBI Taxonomy" id="1921510"/>
    <lineage>
        <taxon>Bacteria</taxon>
        <taxon>Pseudomonadati</taxon>
        <taxon>Pseudomonadota</taxon>
        <taxon>Alphaproteobacteria</taxon>
        <taxon>Sphingomonadales</taxon>
        <taxon>Sphingomonadaceae</taxon>
        <taxon>Tardibacter</taxon>
    </lineage>
</organism>
<evidence type="ECO:0000313" key="2">
    <source>
        <dbReference type="EMBL" id="API59833.1"/>
    </source>
</evidence>
<sequence>MPNRIDRDLEVELHDVFHVQQVTRDTPIEEAVGADLVTMESGQSSQTHRHNFSETVLFFLGGEATVFINDAPHAVSAGDRILIHKAEYHSVATSAVSGCSFLSVQTPPILSKATGFRDLEWREGGSAARD</sequence>
<reference evidence="3" key="1">
    <citation type="submission" date="2016-11" db="EMBL/GenBank/DDBJ databases">
        <title>Complete Genome Sequence of alachlor-degrading Sphingomonas sp. strain JJ-A5.</title>
        <authorList>
            <person name="Lee H."/>
            <person name="Ka J.-O."/>
        </authorList>
    </citation>
    <scope>NUCLEOTIDE SEQUENCE [LARGE SCALE GENOMIC DNA]</scope>
    <source>
        <strain evidence="3">JJ-A5</strain>
    </source>
</reference>
<dbReference type="EMBL" id="CP018221">
    <property type="protein sequence ID" value="API59833.1"/>
    <property type="molecule type" value="Genomic_DNA"/>
</dbReference>
<dbReference type="Proteomes" id="UP000182063">
    <property type="component" value="Chromosome"/>
</dbReference>
<evidence type="ECO:0000313" key="3">
    <source>
        <dbReference type="Proteomes" id="UP000182063"/>
    </source>
</evidence>
<feature type="domain" description="Cupin type-2" evidence="1">
    <location>
        <begin position="36"/>
        <end position="103"/>
    </location>
</feature>
<gene>
    <name evidence="2" type="ORF">BSL82_11310</name>
</gene>
<dbReference type="InterPro" id="IPR011051">
    <property type="entry name" value="RmlC_Cupin_sf"/>
</dbReference>
<accession>A0A1L3ZW23</accession>
<dbReference type="SUPFAM" id="SSF51182">
    <property type="entry name" value="RmlC-like cupins"/>
    <property type="match status" value="1"/>
</dbReference>
<protein>
    <recommendedName>
        <fullName evidence="1">Cupin type-2 domain-containing protein</fullName>
    </recommendedName>
</protein>